<dbReference type="Pfam" id="PF00656">
    <property type="entry name" value="Peptidase_C14"/>
    <property type="match status" value="1"/>
</dbReference>
<accession>A0A8M1KB93</accession>
<feature type="region of interest" description="Disordered" evidence="2">
    <location>
        <begin position="422"/>
        <end position="445"/>
    </location>
</feature>
<dbReference type="PROSITE" id="PS50208">
    <property type="entry name" value="CASPASE_P20"/>
    <property type="match status" value="1"/>
</dbReference>
<dbReference type="GeneID" id="116219705"/>
<dbReference type="InterPro" id="IPR004020">
    <property type="entry name" value="DAPIN"/>
</dbReference>
<evidence type="ECO:0000256" key="2">
    <source>
        <dbReference type="SAM" id="MobiDB-lite"/>
    </source>
</evidence>
<dbReference type="GO" id="GO:0004521">
    <property type="term" value="F:RNA endonuclease activity"/>
    <property type="evidence" value="ECO:0007669"/>
    <property type="project" value="InterPro"/>
</dbReference>
<sequence>MEDGITPIYRLLEELSDSELNRFKRYLGTELWESYNSIPWGLLKKADVTDTVELMKQYNGTDNLRYITLLILDRLPRKDLSDRLQKPKSAAGTLLAEDSLRTSSLEAGPAIKSAPQKWVRHSRRWQPDLQKLMESDTVKKVGTLFFHEELVIARGSQGTNIFVGLREDGTEVAIKRVVRSNFECMQKELQILQDPRLDSLYIVRYVDSTEDEHFGYIALQLCEYSLDEYLSDRVPERSELMLKRMAQEVLMGLQVLHGAQVIHRDIKPQNILIDVSGQARLADFGLSRRLDRDRTTVSTDRAGTQCWEAAEILEAPSEMTNQRVKYKTNTDIQVAGMLLYYILTMGRHHPFGKNPHDPRCQGNILDGRFSLEKVPDEEARDLIGQMIRKDPKQRPSVEECLQHPYFTGESRALQPSDMIGSIRTQSRKQHSSSEPSPENDREEEEYQMTALPRGFCIIINNQTFKEDFRDRTGSQVDVDALKEVFIWLGFDVCIYQDLAAKSMRDTLQTYRTRRHGDCFVCCVLSHGEAGTVMGSDSDMVATNDLLSIFSTENCPDLAGKPKVFFFQGCQTGEYRQGTNPPSSDFLCCMPTVAGHYSLRHTQTGSFFIQSLCRQLRKHCPRGEDVVKILTCVKREVTGRPSLPARCSGKLYTQVPEHRDTLTKTLIFHVPEPRTIEKN</sequence>
<dbReference type="SMART" id="SM00220">
    <property type="entry name" value="S_TKc"/>
    <property type="match status" value="1"/>
</dbReference>
<dbReference type="PANTHER" id="PTHR13954">
    <property type="entry name" value="IRE1-RELATED"/>
    <property type="match status" value="1"/>
</dbReference>
<dbReference type="Pfam" id="PF00069">
    <property type="entry name" value="Pkinase"/>
    <property type="match status" value="1"/>
</dbReference>
<gene>
    <name evidence="8" type="primary">LOC116219705</name>
</gene>
<dbReference type="GO" id="GO:0004674">
    <property type="term" value="F:protein serine/threonine kinase activity"/>
    <property type="evidence" value="ECO:0007669"/>
    <property type="project" value="InterPro"/>
</dbReference>
<comment type="similarity">
    <text evidence="1">Belongs to the peptidase C14A family.</text>
</comment>
<dbReference type="InterPro" id="IPR045133">
    <property type="entry name" value="IRE1/2-like"/>
</dbReference>
<dbReference type="RefSeq" id="XP_042559750.1">
    <property type="nucleotide sequence ID" value="XM_042703816.1"/>
</dbReference>
<dbReference type="PROSITE" id="PS00108">
    <property type="entry name" value="PROTEIN_KINASE_ST"/>
    <property type="match status" value="1"/>
</dbReference>
<dbReference type="GO" id="GO:0036498">
    <property type="term" value="P:IRE1-mediated unfolded protein response"/>
    <property type="evidence" value="ECO:0007669"/>
    <property type="project" value="TreeGrafter"/>
</dbReference>
<dbReference type="InterPro" id="IPR008271">
    <property type="entry name" value="Ser/Thr_kinase_AS"/>
</dbReference>
<dbReference type="InterPro" id="IPR002138">
    <property type="entry name" value="Pept_C14_p10"/>
</dbReference>
<dbReference type="GO" id="GO:0005524">
    <property type="term" value="F:ATP binding"/>
    <property type="evidence" value="ECO:0007669"/>
    <property type="project" value="InterPro"/>
</dbReference>
<feature type="domain" description="Pyrin" evidence="6">
    <location>
        <begin position="8"/>
        <end position="90"/>
    </location>
</feature>
<dbReference type="PANTHER" id="PTHR13954:SF28">
    <property type="match status" value="1"/>
</dbReference>
<proteinExistence type="inferred from homology"/>
<evidence type="ECO:0000313" key="7">
    <source>
        <dbReference type="Proteomes" id="UP000515152"/>
    </source>
</evidence>
<dbReference type="GO" id="GO:0004197">
    <property type="term" value="F:cysteine-type endopeptidase activity"/>
    <property type="evidence" value="ECO:0007669"/>
    <property type="project" value="InterPro"/>
</dbReference>
<evidence type="ECO:0000313" key="8">
    <source>
        <dbReference type="RefSeq" id="XP_042559750.1"/>
    </source>
</evidence>
<evidence type="ECO:0000259" key="5">
    <source>
        <dbReference type="PROSITE" id="PS50208"/>
    </source>
</evidence>
<dbReference type="Pfam" id="PF02758">
    <property type="entry name" value="PYRIN"/>
    <property type="match status" value="1"/>
</dbReference>
<dbReference type="Proteomes" id="UP000515152">
    <property type="component" value="Chromosome 26"/>
</dbReference>
<dbReference type="OrthoDB" id="63989at2759"/>
<dbReference type="PROSITE" id="PS50207">
    <property type="entry name" value="CASPASE_P10"/>
    <property type="match status" value="1"/>
</dbReference>
<dbReference type="PROSITE" id="PS50824">
    <property type="entry name" value="DAPIN"/>
    <property type="match status" value="1"/>
</dbReference>
<keyword evidence="7" id="KW-1185">Reference proteome</keyword>
<name>A0A8M1KB93_CLUHA</name>
<dbReference type="GO" id="GO:0006508">
    <property type="term" value="P:proteolysis"/>
    <property type="evidence" value="ECO:0007669"/>
    <property type="project" value="InterPro"/>
</dbReference>
<protein>
    <submittedName>
        <fullName evidence="8">Serine/threonine-protein kinase/endoribonuclease IRE1-like</fullName>
    </submittedName>
</protein>
<dbReference type="CDD" id="cd00032">
    <property type="entry name" value="CASc"/>
    <property type="match status" value="1"/>
</dbReference>
<dbReference type="KEGG" id="char:116219705"/>
<dbReference type="InterPro" id="IPR011600">
    <property type="entry name" value="Pept_C14_caspase"/>
</dbReference>
<dbReference type="AlphaFoldDB" id="A0A8M1KB93"/>
<dbReference type="InterPro" id="IPR000719">
    <property type="entry name" value="Prot_kinase_dom"/>
</dbReference>
<dbReference type="SMART" id="SM00115">
    <property type="entry name" value="CASc"/>
    <property type="match status" value="1"/>
</dbReference>
<reference evidence="8" key="1">
    <citation type="submission" date="2025-08" db="UniProtKB">
        <authorList>
            <consortium name="RefSeq"/>
        </authorList>
    </citation>
    <scope>IDENTIFICATION</scope>
</reference>
<organism evidence="7 8">
    <name type="scientific">Clupea harengus</name>
    <name type="common">Atlantic herring</name>
    <dbReference type="NCBI Taxonomy" id="7950"/>
    <lineage>
        <taxon>Eukaryota</taxon>
        <taxon>Metazoa</taxon>
        <taxon>Chordata</taxon>
        <taxon>Craniata</taxon>
        <taxon>Vertebrata</taxon>
        <taxon>Euteleostomi</taxon>
        <taxon>Actinopterygii</taxon>
        <taxon>Neopterygii</taxon>
        <taxon>Teleostei</taxon>
        <taxon>Clupei</taxon>
        <taxon>Clupeiformes</taxon>
        <taxon>Clupeoidei</taxon>
        <taxon>Clupeidae</taxon>
        <taxon>Clupea</taxon>
    </lineage>
</organism>
<evidence type="ECO:0000259" key="3">
    <source>
        <dbReference type="PROSITE" id="PS50011"/>
    </source>
</evidence>
<evidence type="ECO:0000259" key="6">
    <source>
        <dbReference type="PROSITE" id="PS50824"/>
    </source>
</evidence>
<dbReference type="GO" id="GO:0070059">
    <property type="term" value="P:intrinsic apoptotic signaling pathway in response to endoplasmic reticulum stress"/>
    <property type="evidence" value="ECO:0007669"/>
    <property type="project" value="TreeGrafter"/>
</dbReference>
<dbReference type="GO" id="GO:1990604">
    <property type="term" value="C:IRE1-TRAF2-ASK1 complex"/>
    <property type="evidence" value="ECO:0007669"/>
    <property type="project" value="TreeGrafter"/>
</dbReference>
<feature type="domain" description="Caspase family p20" evidence="5">
    <location>
        <begin position="452"/>
        <end position="573"/>
    </location>
</feature>
<dbReference type="InterPro" id="IPR016129">
    <property type="entry name" value="Caspase_his_AS"/>
</dbReference>
<dbReference type="PROSITE" id="PS01121">
    <property type="entry name" value="CASPASE_HIS"/>
    <property type="match status" value="1"/>
</dbReference>
<dbReference type="InterPro" id="IPR001309">
    <property type="entry name" value="Pept_C14_p20"/>
</dbReference>
<dbReference type="SMART" id="SM01289">
    <property type="entry name" value="PYRIN"/>
    <property type="match status" value="1"/>
</dbReference>
<dbReference type="GO" id="GO:0051082">
    <property type="term" value="F:unfolded protein binding"/>
    <property type="evidence" value="ECO:0007669"/>
    <property type="project" value="TreeGrafter"/>
</dbReference>
<evidence type="ECO:0000259" key="4">
    <source>
        <dbReference type="PROSITE" id="PS50207"/>
    </source>
</evidence>
<evidence type="ECO:0000256" key="1">
    <source>
        <dbReference type="RuleBase" id="RU003971"/>
    </source>
</evidence>
<dbReference type="InterPro" id="IPR015917">
    <property type="entry name" value="Pept_C14A"/>
</dbReference>
<feature type="domain" description="Caspase family p10" evidence="4">
    <location>
        <begin position="580"/>
        <end position="669"/>
    </location>
</feature>
<feature type="domain" description="Protein kinase" evidence="3">
    <location>
        <begin position="146"/>
        <end position="406"/>
    </location>
</feature>
<dbReference type="PROSITE" id="PS50011">
    <property type="entry name" value="PROTEIN_KINASE_DOM"/>
    <property type="match status" value="1"/>
</dbReference>